<name>A0A7W4IJM4_9PROT</name>
<protein>
    <submittedName>
        <fullName evidence="1">Uncharacterized protein</fullName>
    </submittedName>
</protein>
<proteinExistence type="predicted"/>
<sequence>MLYVVLETYSLSDDRIIDSREMVITKDEYQDIEDNLSRFNTPMTRKELVVLNQDIA</sequence>
<dbReference type="AlphaFoldDB" id="A0A7W4IJM4"/>
<evidence type="ECO:0000313" key="1">
    <source>
        <dbReference type="EMBL" id="MBB2164047.1"/>
    </source>
</evidence>
<dbReference type="EMBL" id="JABEQO010000005">
    <property type="protein sequence ID" value="MBB2164047.1"/>
    <property type="molecule type" value="Genomic_DNA"/>
</dbReference>
<evidence type="ECO:0000313" key="2">
    <source>
        <dbReference type="EMBL" id="MBB2192751.1"/>
    </source>
</evidence>
<dbReference type="Proteomes" id="UP000561077">
    <property type="component" value="Unassembled WGS sequence"/>
</dbReference>
<accession>A0A7W4IJM4</accession>
<evidence type="ECO:0000313" key="4">
    <source>
        <dbReference type="Proteomes" id="UP000561077"/>
    </source>
</evidence>
<gene>
    <name evidence="2" type="ORF">HLH25_03685</name>
    <name evidence="1" type="ORF">HLH26_05745</name>
</gene>
<comment type="caution">
    <text evidence="1">The sequence shown here is derived from an EMBL/GenBank/DDBJ whole genome shotgun (WGS) entry which is preliminary data.</text>
</comment>
<reference evidence="3 4" key="1">
    <citation type="submission" date="2020-04" db="EMBL/GenBank/DDBJ databases">
        <title>Description of novel Gluconacetobacter.</title>
        <authorList>
            <person name="Sombolestani A."/>
        </authorList>
    </citation>
    <scope>NUCLEOTIDE SEQUENCE [LARGE SCALE GENOMIC DNA]</scope>
    <source>
        <strain evidence="2 3">LMG 1728</strain>
        <strain evidence="1 4">LMG 1731</strain>
    </source>
</reference>
<keyword evidence="3" id="KW-1185">Reference proteome</keyword>
<evidence type="ECO:0000313" key="3">
    <source>
        <dbReference type="Proteomes" id="UP000540490"/>
    </source>
</evidence>
<organism evidence="1 4">
    <name type="scientific">Gluconacetobacter dulcium</name>
    <dbReference type="NCBI Taxonomy" id="2729096"/>
    <lineage>
        <taxon>Bacteria</taxon>
        <taxon>Pseudomonadati</taxon>
        <taxon>Pseudomonadota</taxon>
        <taxon>Alphaproteobacteria</taxon>
        <taxon>Acetobacterales</taxon>
        <taxon>Acetobacteraceae</taxon>
        <taxon>Gluconacetobacter</taxon>
    </lineage>
</organism>
<dbReference type="Proteomes" id="UP000540490">
    <property type="component" value="Unassembled WGS sequence"/>
</dbReference>
<dbReference type="RefSeq" id="WP_182972786.1">
    <property type="nucleotide sequence ID" value="NZ_JABEQN010000003.1"/>
</dbReference>
<dbReference type="EMBL" id="JABEQN010000003">
    <property type="protein sequence ID" value="MBB2192751.1"/>
    <property type="molecule type" value="Genomic_DNA"/>
</dbReference>